<name>A0AAU8GKE8_9CAUD</name>
<reference evidence="1" key="1">
    <citation type="submission" date="2024-05" db="EMBL/GenBank/DDBJ databases">
        <title>This phage originates from the Bacteriophage catalogue of the Bacteriophage Competence Centre, Department of Microbiology und Biotechnology, Max Rubner-Institut, Kiel, Germany.</title>
        <authorList>
            <person name="Sprotte S."/>
            <person name="Brinks E."/>
        </authorList>
    </citation>
    <scope>NUCLEOTIDE SEQUENCE</scope>
</reference>
<dbReference type="EMBL" id="PP810245">
    <property type="protein sequence ID" value="XCH42057.1"/>
    <property type="molecule type" value="Genomic_DNA"/>
</dbReference>
<sequence>MLVGCRTDLCDNTARCSQADIELYCSFWKESDNSGLYRISIRCWSTYYDGSGGTPPDQY</sequence>
<protein>
    <submittedName>
        <fullName evidence="1">Uncharacterized protein</fullName>
    </submittedName>
</protein>
<proteinExistence type="predicted"/>
<accession>A0AAU8GKE8</accession>
<evidence type="ECO:0000313" key="1">
    <source>
        <dbReference type="EMBL" id="XCH42057.1"/>
    </source>
</evidence>
<organism evidence="1">
    <name type="scientific">Salmonella phage PMBT22</name>
    <dbReference type="NCBI Taxonomy" id="3153513"/>
    <lineage>
        <taxon>Viruses</taxon>
        <taxon>Duplodnaviria</taxon>
        <taxon>Heunggongvirae</taxon>
        <taxon>Uroviricota</taxon>
        <taxon>Caudoviricetes</taxon>
    </lineage>
</organism>